<evidence type="ECO:0000256" key="10">
    <source>
        <dbReference type="ARBA" id="ARBA00022840"/>
    </source>
</evidence>
<reference evidence="15 16" key="1">
    <citation type="submission" date="2017-10" db="EMBL/GenBank/DDBJ databases">
        <title>Genomics of the genus Arcobacter.</title>
        <authorList>
            <person name="Perez-Cataluna A."/>
            <person name="Figueras M.J."/>
        </authorList>
    </citation>
    <scope>NUCLEOTIDE SEQUENCE [LARGE SCALE GENOMIC DNA]</scope>
    <source>
        <strain evidence="15 16">CECT 8993</strain>
    </source>
</reference>
<dbReference type="GO" id="GO:0005524">
    <property type="term" value="F:ATP binding"/>
    <property type="evidence" value="ECO:0007669"/>
    <property type="project" value="UniProtKB-KW"/>
</dbReference>
<sequence length="571" mass="65800">MLSKEQRIKNTILILIILILISAGVIISIYDNHLIKTHISEDMQEKNRHINKVFNLFINEMDREISQRTDKMLCKEARKEFFNQNRDALYKLVKDDYEDMIKSNSFLKIVTFRLPDGSAFLRVHKPEMYGDSLNTKRKIIIDTITTQKRQFGFELGKLRMTHRVVTPIFYNDTFIGVVEIGIEPEYIIEKMNNLFDIKSSLFVKDDNLEVSLDKNLENRSRVGNFVFARGSNIIKYNLNQIDLSKNSFRILFQNRKYHINVIDLLDHKGNVAAKILVYYDLTKANEEFFSLMKKNLIAIFLVIFMLFIVLNIGLNYFLKKIDQLYLNVLKKDKMMLQQSKLASMGEMIGNIAHQWRQPLSVISTSASGLRLQNELKILDDEQLNNSVECIVNSTKYLSQTIDDFISFVKNSQDAVEFDIKENLEKNLGILKGSLKIHEVNVFLDSQNKIIKGFPNELTQVFINIVHNAKDALKSNTLNNRLVFVSTISDENSIKIIIKDNAGGIPEDIISKIFDPYFTTKGDSDGTGLGLYMSYRIINENMGGSIKVENIEYEYEGKVHKGAQFSITLPLT</sequence>
<evidence type="ECO:0000313" key="16">
    <source>
        <dbReference type="Proteomes" id="UP000290172"/>
    </source>
</evidence>
<evidence type="ECO:0000256" key="2">
    <source>
        <dbReference type="ARBA" id="ARBA00004651"/>
    </source>
</evidence>
<evidence type="ECO:0000256" key="13">
    <source>
        <dbReference type="SAM" id="Phobius"/>
    </source>
</evidence>
<keyword evidence="7 13" id="KW-0812">Transmembrane</keyword>
<dbReference type="InterPro" id="IPR003661">
    <property type="entry name" value="HisK_dim/P_dom"/>
</dbReference>
<dbReference type="Gene3D" id="1.10.287.130">
    <property type="match status" value="1"/>
</dbReference>
<dbReference type="PANTHER" id="PTHR43065">
    <property type="entry name" value="SENSOR HISTIDINE KINASE"/>
    <property type="match status" value="1"/>
</dbReference>
<keyword evidence="12" id="KW-0902">Two-component regulatory system</keyword>
<feature type="transmembrane region" description="Helical" evidence="13">
    <location>
        <begin position="12"/>
        <end position="30"/>
    </location>
</feature>
<evidence type="ECO:0000256" key="5">
    <source>
        <dbReference type="ARBA" id="ARBA00022553"/>
    </source>
</evidence>
<dbReference type="CDD" id="cd00082">
    <property type="entry name" value="HisKA"/>
    <property type="match status" value="1"/>
</dbReference>
<evidence type="ECO:0000256" key="9">
    <source>
        <dbReference type="ARBA" id="ARBA00022777"/>
    </source>
</evidence>
<evidence type="ECO:0000256" key="1">
    <source>
        <dbReference type="ARBA" id="ARBA00000085"/>
    </source>
</evidence>
<dbReference type="SUPFAM" id="SSF55874">
    <property type="entry name" value="ATPase domain of HSP90 chaperone/DNA topoisomerase II/histidine kinase"/>
    <property type="match status" value="1"/>
</dbReference>
<keyword evidence="5" id="KW-0597">Phosphoprotein</keyword>
<feature type="transmembrane region" description="Helical" evidence="13">
    <location>
        <begin position="296"/>
        <end position="318"/>
    </location>
</feature>
<dbReference type="PANTHER" id="PTHR43065:SF10">
    <property type="entry name" value="PEROXIDE STRESS-ACTIVATED HISTIDINE KINASE MAK3"/>
    <property type="match status" value="1"/>
</dbReference>
<keyword evidence="4" id="KW-1003">Cell membrane</keyword>
<evidence type="ECO:0000256" key="11">
    <source>
        <dbReference type="ARBA" id="ARBA00022989"/>
    </source>
</evidence>
<keyword evidence="10" id="KW-0067">ATP-binding</keyword>
<dbReference type="Pfam" id="PF00512">
    <property type="entry name" value="HisKA"/>
    <property type="match status" value="1"/>
</dbReference>
<dbReference type="Pfam" id="PF02518">
    <property type="entry name" value="HATPase_c"/>
    <property type="match status" value="1"/>
</dbReference>
<name>A0A4Q0YBL1_9BACT</name>
<evidence type="ECO:0000259" key="14">
    <source>
        <dbReference type="PROSITE" id="PS50109"/>
    </source>
</evidence>
<dbReference type="InterPro" id="IPR036890">
    <property type="entry name" value="HATPase_C_sf"/>
</dbReference>
<dbReference type="Gene3D" id="3.30.565.10">
    <property type="entry name" value="Histidine kinase-like ATPase, C-terminal domain"/>
    <property type="match status" value="1"/>
</dbReference>
<dbReference type="InterPro" id="IPR004358">
    <property type="entry name" value="Sig_transdc_His_kin-like_C"/>
</dbReference>
<evidence type="ECO:0000313" key="15">
    <source>
        <dbReference type="EMBL" id="RXJ67335.1"/>
    </source>
</evidence>
<dbReference type="EMBL" id="PDKJ01000009">
    <property type="protein sequence ID" value="RXJ67335.1"/>
    <property type="molecule type" value="Genomic_DNA"/>
</dbReference>
<protein>
    <recommendedName>
        <fullName evidence="3">histidine kinase</fullName>
        <ecNumber evidence="3">2.7.13.3</ecNumber>
    </recommendedName>
</protein>
<evidence type="ECO:0000256" key="3">
    <source>
        <dbReference type="ARBA" id="ARBA00012438"/>
    </source>
</evidence>
<dbReference type="SMART" id="SM00388">
    <property type="entry name" value="HisKA"/>
    <property type="match status" value="1"/>
</dbReference>
<comment type="catalytic activity">
    <reaction evidence="1">
        <text>ATP + protein L-histidine = ADP + protein N-phospho-L-histidine.</text>
        <dbReference type="EC" id="2.7.13.3"/>
    </reaction>
</comment>
<evidence type="ECO:0000256" key="4">
    <source>
        <dbReference type="ARBA" id="ARBA00022475"/>
    </source>
</evidence>
<gene>
    <name evidence="15" type="ORF">CRV08_10430</name>
</gene>
<keyword evidence="9" id="KW-0418">Kinase</keyword>
<dbReference type="InterPro" id="IPR029151">
    <property type="entry name" value="Sensor-like_sf"/>
</dbReference>
<accession>A0A4Q0YBL1</accession>
<dbReference type="InterPro" id="IPR036097">
    <property type="entry name" value="HisK_dim/P_sf"/>
</dbReference>
<keyword evidence="11 13" id="KW-1133">Transmembrane helix</keyword>
<dbReference type="Proteomes" id="UP000290172">
    <property type="component" value="Unassembled WGS sequence"/>
</dbReference>
<dbReference type="SUPFAM" id="SSF103190">
    <property type="entry name" value="Sensory domain-like"/>
    <property type="match status" value="1"/>
</dbReference>
<dbReference type="SMART" id="SM00387">
    <property type="entry name" value="HATPase_c"/>
    <property type="match status" value="1"/>
</dbReference>
<proteinExistence type="predicted"/>
<dbReference type="Pfam" id="PF14827">
    <property type="entry name" value="dCache_3"/>
    <property type="match status" value="1"/>
</dbReference>
<dbReference type="InterPro" id="IPR003594">
    <property type="entry name" value="HATPase_dom"/>
</dbReference>
<keyword evidence="8" id="KW-0547">Nucleotide-binding</keyword>
<dbReference type="RefSeq" id="WP_128981834.1">
    <property type="nucleotide sequence ID" value="NZ_PDKJ01000009.1"/>
</dbReference>
<evidence type="ECO:0000256" key="8">
    <source>
        <dbReference type="ARBA" id="ARBA00022741"/>
    </source>
</evidence>
<dbReference type="SUPFAM" id="SSF47384">
    <property type="entry name" value="Homodimeric domain of signal transducing histidine kinase"/>
    <property type="match status" value="1"/>
</dbReference>
<evidence type="ECO:0000256" key="7">
    <source>
        <dbReference type="ARBA" id="ARBA00022692"/>
    </source>
</evidence>
<comment type="caution">
    <text evidence="15">The sequence shown here is derived from an EMBL/GenBank/DDBJ whole genome shotgun (WGS) entry which is preliminary data.</text>
</comment>
<evidence type="ECO:0000256" key="12">
    <source>
        <dbReference type="ARBA" id="ARBA00023012"/>
    </source>
</evidence>
<organism evidence="15 16">
    <name type="scientific">Halarcobacter ebronensis</name>
    <dbReference type="NCBI Taxonomy" id="1462615"/>
    <lineage>
        <taxon>Bacteria</taxon>
        <taxon>Pseudomonadati</taxon>
        <taxon>Campylobacterota</taxon>
        <taxon>Epsilonproteobacteria</taxon>
        <taxon>Campylobacterales</taxon>
        <taxon>Arcobacteraceae</taxon>
        <taxon>Halarcobacter</taxon>
    </lineage>
</organism>
<comment type="subcellular location">
    <subcellularLocation>
        <location evidence="2">Cell membrane</location>
        <topology evidence="2">Multi-pass membrane protein</topology>
    </subcellularLocation>
</comment>
<dbReference type="InterPro" id="IPR005467">
    <property type="entry name" value="His_kinase_dom"/>
</dbReference>
<keyword evidence="13" id="KW-0472">Membrane</keyword>
<evidence type="ECO:0000256" key="6">
    <source>
        <dbReference type="ARBA" id="ARBA00022679"/>
    </source>
</evidence>
<dbReference type="EC" id="2.7.13.3" evidence="3"/>
<dbReference type="AlphaFoldDB" id="A0A4Q0YBL1"/>
<dbReference type="InterPro" id="IPR029150">
    <property type="entry name" value="dCache_3"/>
</dbReference>
<feature type="domain" description="Histidine kinase" evidence="14">
    <location>
        <begin position="350"/>
        <end position="571"/>
    </location>
</feature>
<dbReference type="PRINTS" id="PR00344">
    <property type="entry name" value="BCTRLSENSOR"/>
</dbReference>
<keyword evidence="6" id="KW-0808">Transferase</keyword>
<dbReference type="GO" id="GO:0005886">
    <property type="term" value="C:plasma membrane"/>
    <property type="evidence" value="ECO:0007669"/>
    <property type="project" value="UniProtKB-SubCell"/>
</dbReference>
<dbReference type="PROSITE" id="PS50109">
    <property type="entry name" value="HIS_KIN"/>
    <property type="match status" value="1"/>
</dbReference>
<dbReference type="GO" id="GO:0000155">
    <property type="term" value="F:phosphorelay sensor kinase activity"/>
    <property type="evidence" value="ECO:0007669"/>
    <property type="project" value="InterPro"/>
</dbReference>